<dbReference type="Proteomes" id="UP001324993">
    <property type="component" value="Chromosome"/>
</dbReference>
<protein>
    <recommendedName>
        <fullName evidence="3">Helix-turn-helix domain-containing protein</fullName>
    </recommendedName>
</protein>
<gene>
    <name evidence="1" type="ORF">SH580_17620</name>
</gene>
<keyword evidence="2" id="KW-1185">Reference proteome</keyword>
<sequence length="76" mass="9064">MLKYNDTQMLSVKELAWRLNRHPNYVYRMKKAGFPMPGYRATLEDALKWLEENPGWSRKLDRAKMKVARTVSHQPN</sequence>
<evidence type="ECO:0008006" key="3">
    <source>
        <dbReference type="Google" id="ProtNLM"/>
    </source>
</evidence>
<accession>A0ABZ0RJ07</accession>
<name>A0ABZ0RJ07_9BACT</name>
<dbReference type="EMBL" id="CP138858">
    <property type="protein sequence ID" value="WPJ95244.1"/>
    <property type="molecule type" value="Genomic_DNA"/>
</dbReference>
<proteinExistence type="predicted"/>
<reference evidence="1 2" key="1">
    <citation type="submission" date="2023-11" db="EMBL/GenBank/DDBJ databases">
        <title>Coraliomargarita sp. nov., isolated from marine algae.</title>
        <authorList>
            <person name="Lee J.K."/>
            <person name="Baek J.H."/>
            <person name="Kim J.M."/>
            <person name="Choi D.G."/>
            <person name="Jeon C.O."/>
        </authorList>
    </citation>
    <scope>NUCLEOTIDE SEQUENCE [LARGE SCALE GENOMIC DNA]</scope>
    <source>
        <strain evidence="1 2">J2-16</strain>
    </source>
</reference>
<organism evidence="1 2">
    <name type="scientific">Coraliomargarita algicola</name>
    <dbReference type="NCBI Taxonomy" id="3092156"/>
    <lineage>
        <taxon>Bacteria</taxon>
        <taxon>Pseudomonadati</taxon>
        <taxon>Verrucomicrobiota</taxon>
        <taxon>Opitutia</taxon>
        <taxon>Puniceicoccales</taxon>
        <taxon>Coraliomargaritaceae</taxon>
        <taxon>Coraliomargarita</taxon>
    </lineage>
</organism>
<dbReference type="RefSeq" id="WP_319832137.1">
    <property type="nucleotide sequence ID" value="NZ_CP138858.1"/>
</dbReference>
<evidence type="ECO:0000313" key="2">
    <source>
        <dbReference type="Proteomes" id="UP001324993"/>
    </source>
</evidence>
<evidence type="ECO:0000313" key="1">
    <source>
        <dbReference type="EMBL" id="WPJ95244.1"/>
    </source>
</evidence>